<evidence type="ECO:0000313" key="1">
    <source>
        <dbReference type="EMBL" id="MBE9662028.1"/>
    </source>
</evidence>
<dbReference type="Proteomes" id="UP000622475">
    <property type="component" value="Unassembled WGS sequence"/>
</dbReference>
<organism evidence="1 2">
    <name type="scientific">Mucilaginibacter myungsuensis</name>
    <dbReference type="NCBI Taxonomy" id="649104"/>
    <lineage>
        <taxon>Bacteria</taxon>
        <taxon>Pseudomonadati</taxon>
        <taxon>Bacteroidota</taxon>
        <taxon>Sphingobacteriia</taxon>
        <taxon>Sphingobacteriales</taxon>
        <taxon>Sphingobacteriaceae</taxon>
        <taxon>Mucilaginibacter</taxon>
    </lineage>
</organism>
<dbReference type="InterPro" id="IPR011047">
    <property type="entry name" value="Quinoprotein_ADH-like_sf"/>
</dbReference>
<dbReference type="Gene3D" id="2.130.10.10">
    <property type="entry name" value="YVTN repeat-like/Quinoprotein amine dehydrogenase"/>
    <property type="match status" value="1"/>
</dbReference>
<keyword evidence="2" id="KW-1185">Reference proteome</keyword>
<sequence>MSHILKTGTSILKNGDNIFRVNDKLNVLVENKGGFGSVIEGLRIDPIISNHRVAISGAGFAKIVDTDTFNVIATVSIPGMVVGFAWDSPNNKLYATAGGYLYIINTTTWTAAATALVGGIYTGIAIDPNSANNRLIIGGGGKLNFVNRTSFAITHVMTSGFTGIYGIAFHPDIPNRIYVGNYASNYISVVDTDNFIIVDTITGFSSPIDLSFDPNPTNNRFIVSEYAGGQVAYVDKGTHGILKRVSAITGPEGIAFDPNIVNNRFIVASASLGQYAVVREILT</sequence>
<dbReference type="PANTHER" id="PTHR47197">
    <property type="entry name" value="PROTEIN NIRF"/>
    <property type="match status" value="1"/>
</dbReference>
<dbReference type="SUPFAM" id="SSF50998">
    <property type="entry name" value="Quinoprotein alcohol dehydrogenase-like"/>
    <property type="match status" value="1"/>
</dbReference>
<comment type="caution">
    <text evidence="1">The sequence shown here is derived from an EMBL/GenBank/DDBJ whole genome shotgun (WGS) entry which is preliminary data.</text>
</comment>
<dbReference type="PANTHER" id="PTHR47197:SF3">
    <property type="entry name" value="DIHYDRO-HEME D1 DEHYDROGENASE"/>
    <property type="match status" value="1"/>
</dbReference>
<dbReference type="EMBL" id="JADFFL010000003">
    <property type="protein sequence ID" value="MBE9662028.1"/>
    <property type="molecule type" value="Genomic_DNA"/>
</dbReference>
<dbReference type="InterPro" id="IPR051200">
    <property type="entry name" value="Host-pathogen_enzymatic-act"/>
</dbReference>
<reference evidence="1" key="1">
    <citation type="submission" date="2020-10" db="EMBL/GenBank/DDBJ databases">
        <title>Mucilaginibacter mali sp. nov., isolated from rhizosphere soil of apple orchard.</title>
        <authorList>
            <person name="Lee J.-S."/>
            <person name="Kim H.S."/>
            <person name="Kim J.-S."/>
        </authorList>
    </citation>
    <scope>NUCLEOTIDE SEQUENCE</scope>
    <source>
        <strain evidence="1">KCTC 22746</strain>
    </source>
</reference>
<gene>
    <name evidence="1" type="ORF">IRJ16_09025</name>
</gene>
<dbReference type="AlphaFoldDB" id="A0A929PVQ7"/>
<accession>A0A929PVQ7</accession>
<evidence type="ECO:0000313" key="2">
    <source>
        <dbReference type="Proteomes" id="UP000622475"/>
    </source>
</evidence>
<dbReference type="RefSeq" id="WP_194111224.1">
    <property type="nucleotide sequence ID" value="NZ_JADFFL010000003.1"/>
</dbReference>
<proteinExistence type="predicted"/>
<dbReference type="InterPro" id="IPR015943">
    <property type="entry name" value="WD40/YVTN_repeat-like_dom_sf"/>
</dbReference>
<protein>
    <submittedName>
        <fullName evidence="1">Uncharacterized protein</fullName>
    </submittedName>
</protein>
<name>A0A929PVQ7_9SPHI</name>